<keyword evidence="2" id="KW-1185">Reference proteome</keyword>
<dbReference type="EMBL" id="JAHRIQ010084738">
    <property type="protein sequence ID" value="MEQ2249259.1"/>
    <property type="molecule type" value="Genomic_DNA"/>
</dbReference>
<dbReference type="Proteomes" id="UP001482620">
    <property type="component" value="Unassembled WGS sequence"/>
</dbReference>
<proteinExistence type="predicted"/>
<accession>A0ABV0UVQ5</accession>
<evidence type="ECO:0000313" key="2">
    <source>
        <dbReference type="Proteomes" id="UP001482620"/>
    </source>
</evidence>
<protein>
    <submittedName>
        <fullName evidence="1">Uncharacterized protein</fullName>
    </submittedName>
</protein>
<gene>
    <name evidence="1" type="ORF">ILYODFUR_027541</name>
</gene>
<comment type="caution">
    <text evidence="1">The sequence shown here is derived from an EMBL/GenBank/DDBJ whole genome shotgun (WGS) entry which is preliminary data.</text>
</comment>
<sequence>MFPLFHSAMCEKIDWEDKGRLEVGTEINDQVITVFPILVGQRGSGLAGQIPAPSVSVVVSLGKTLHLPCMRMVGQRARRRGLYGSLTSVRCGYNLAYHCRCMNVCS</sequence>
<name>A0ABV0UVQ5_9TELE</name>
<organism evidence="1 2">
    <name type="scientific">Ilyodon furcidens</name>
    <name type="common">goldbreast splitfin</name>
    <dbReference type="NCBI Taxonomy" id="33524"/>
    <lineage>
        <taxon>Eukaryota</taxon>
        <taxon>Metazoa</taxon>
        <taxon>Chordata</taxon>
        <taxon>Craniata</taxon>
        <taxon>Vertebrata</taxon>
        <taxon>Euteleostomi</taxon>
        <taxon>Actinopterygii</taxon>
        <taxon>Neopterygii</taxon>
        <taxon>Teleostei</taxon>
        <taxon>Neoteleostei</taxon>
        <taxon>Acanthomorphata</taxon>
        <taxon>Ovalentaria</taxon>
        <taxon>Atherinomorphae</taxon>
        <taxon>Cyprinodontiformes</taxon>
        <taxon>Goodeidae</taxon>
        <taxon>Ilyodon</taxon>
    </lineage>
</organism>
<reference evidence="1 2" key="1">
    <citation type="submission" date="2021-06" db="EMBL/GenBank/DDBJ databases">
        <authorList>
            <person name="Palmer J.M."/>
        </authorList>
    </citation>
    <scope>NUCLEOTIDE SEQUENCE [LARGE SCALE GENOMIC DNA]</scope>
    <source>
        <strain evidence="2">if_2019</strain>
        <tissue evidence="1">Muscle</tissue>
    </source>
</reference>
<evidence type="ECO:0000313" key="1">
    <source>
        <dbReference type="EMBL" id="MEQ2249259.1"/>
    </source>
</evidence>